<dbReference type="EMBL" id="JBHUHZ010000001">
    <property type="protein sequence ID" value="MFD2161252.1"/>
    <property type="molecule type" value="Genomic_DNA"/>
</dbReference>
<reference evidence="4" key="1">
    <citation type="journal article" date="2019" name="Int. J. Syst. Evol. Microbiol.">
        <title>The Global Catalogue of Microorganisms (GCM) 10K type strain sequencing project: providing services to taxonomists for standard genome sequencing and annotation.</title>
        <authorList>
            <consortium name="The Broad Institute Genomics Platform"/>
            <consortium name="The Broad Institute Genome Sequencing Center for Infectious Disease"/>
            <person name="Wu L."/>
            <person name="Ma J."/>
        </authorList>
    </citation>
    <scope>NUCLEOTIDE SEQUENCE [LARGE SCALE GENOMIC DNA]</scope>
    <source>
        <strain evidence="4">KCTC 42217</strain>
    </source>
</reference>
<feature type="region of interest" description="Disordered" evidence="1">
    <location>
        <begin position="57"/>
        <end position="123"/>
    </location>
</feature>
<evidence type="ECO:0000313" key="3">
    <source>
        <dbReference type="EMBL" id="MFD2161252.1"/>
    </source>
</evidence>
<feature type="compositionally biased region" description="Polar residues" evidence="1">
    <location>
        <begin position="77"/>
        <end position="102"/>
    </location>
</feature>
<keyword evidence="2" id="KW-0472">Membrane</keyword>
<evidence type="ECO:0000256" key="1">
    <source>
        <dbReference type="SAM" id="MobiDB-lite"/>
    </source>
</evidence>
<feature type="transmembrane region" description="Helical" evidence="2">
    <location>
        <begin position="152"/>
        <end position="170"/>
    </location>
</feature>
<proteinExistence type="predicted"/>
<accession>A0ABW4ZHC5</accession>
<keyword evidence="2" id="KW-0812">Transmembrane</keyword>
<evidence type="ECO:0000313" key="4">
    <source>
        <dbReference type="Proteomes" id="UP001597387"/>
    </source>
</evidence>
<evidence type="ECO:0000256" key="2">
    <source>
        <dbReference type="SAM" id="Phobius"/>
    </source>
</evidence>
<comment type="caution">
    <text evidence="3">The sequence shown here is derived from an EMBL/GenBank/DDBJ whole genome shotgun (WGS) entry which is preliminary data.</text>
</comment>
<organism evidence="3 4">
    <name type="scientific">Paradesertivirga mongoliensis</name>
    <dbReference type="NCBI Taxonomy" id="2100740"/>
    <lineage>
        <taxon>Bacteria</taxon>
        <taxon>Pseudomonadati</taxon>
        <taxon>Bacteroidota</taxon>
        <taxon>Sphingobacteriia</taxon>
        <taxon>Sphingobacteriales</taxon>
        <taxon>Sphingobacteriaceae</taxon>
        <taxon>Paradesertivirga</taxon>
    </lineage>
</organism>
<keyword evidence="4" id="KW-1185">Reference proteome</keyword>
<keyword evidence="2" id="KW-1133">Transmembrane helix</keyword>
<dbReference type="Proteomes" id="UP001597387">
    <property type="component" value="Unassembled WGS sequence"/>
</dbReference>
<protein>
    <submittedName>
        <fullName evidence="3">Uncharacterized protein</fullName>
    </submittedName>
</protein>
<dbReference type="RefSeq" id="WP_255899810.1">
    <property type="nucleotide sequence ID" value="NZ_JAFMZO010000001.1"/>
</dbReference>
<sequence length="192" mass="20724">MRILYLFILLAGILQPAYALNGKGLVQDSVKQVTIKVIAAEKPKELSFDSLVKSREVTKPVSKPAATRAPSLRARSTVRSSNSKNQTPSQKNSGSLTEQPSKARSKKAVSPDKSKTTVKSTSADAHEEIAHAEVIDENNIVAPTNDIKASRTYLWIGFMLIVVGVILGILFGKMALLISFAGLVFVIIGYSI</sequence>
<gene>
    <name evidence="3" type="ORF">ACFSJU_02550</name>
</gene>
<name>A0ABW4ZHC5_9SPHI</name>